<feature type="transmembrane region" description="Helical" evidence="1">
    <location>
        <begin position="54"/>
        <end position="73"/>
    </location>
</feature>
<keyword evidence="1" id="KW-1133">Transmembrane helix</keyword>
<feature type="transmembrane region" description="Helical" evidence="1">
    <location>
        <begin position="20"/>
        <end position="42"/>
    </location>
</feature>
<evidence type="ECO:0000313" key="3">
    <source>
        <dbReference type="EMBL" id="AGB37078.1"/>
    </source>
</evidence>
<evidence type="ECO:0000313" key="4">
    <source>
        <dbReference type="Proteomes" id="UP000010878"/>
    </source>
</evidence>
<evidence type="ECO:0000259" key="2">
    <source>
        <dbReference type="Pfam" id="PF07331"/>
    </source>
</evidence>
<keyword evidence="1" id="KW-0812">Transmembrane</keyword>
<dbReference type="Proteomes" id="UP000010878">
    <property type="component" value="Chromosome"/>
</dbReference>
<dbReference type="OrthoDB" id="351157at2157"/>
<dbReference type="Pfam" id="PF07331">
    <property type="entry name" value="TctB"/>
    <property type="match status" value="1"/>
</dbReference>
<feature type="transmembrane region" description="Helical" evidence="1">
    <location>
        <begin position="103"/>
        <end position="136"/>
    </location>
</feature>
<sequence length="173" mass="19192">MAMTQSEEDEAAEEESAPSTAFVALVRLAFPTAVLLLAVLYVENTYGRIGTDNLYYPYFIVAMIFLFVISVYVSEIKHLYNHGAEDEFIESLKKSYSEWKRSIGFVIAGAAYLSMINVLGFFISSFLGMIVIMLIGGLRDPKMIVGGTITTLVLVYVLFITIMGMNPPEGMLI</sequence>
<feature type="domain" description="DUF1468" evidence="2">
    <location>
        <begin position="33"/>
        <end position="165"/>
    </location>
</feature>
<gene>
    <name evidence="3" type="ORF">Natoc_1248</name>
</gene>
<evidence type="ECO:0000256" key="1">
    <source>
        <dbReference type="SAM" id="Phobius"/>
    </source>
</evidence>
<dbReference type="KEGG" id="nou:Natoc_1248"/>
<dbReference type="AlphaFoldDB" id="L0JYY0"/>
<keyword evidence="1" id="KW-0472">Membrane</keyword>
<organism evidence="3 4">
    <name type="scientific">Natronococcus occultus SP4</name>
    <dbReference type="NCBI Taxonomy" id="694430"/>
    <lineage>
        <taxon>Archaea</taxon>
        <taxon>Methanobacteriati</taxon>
        <taxon>Methanobacteriota</taxon>
        <taxon>Stenosarchaea group</taxon>
        <taxon>Halobacteria</taxon>
        <taxon>Halobacteriales</taxon>
        <taxon>Natrialbaceae</taxon>
        <taxon>Natronococcus</taxon>
    </lineage>
</organism>
<dbReference type="RefSeq" id="WP_015320529.1">
    <property type="nucleotide sequence ID" value="NC_019974.1"/>
</dbReference>
<name>L0JYY0_9EURY</name>
<dbReference type="STRING" id="694430.Natoc_1248"/>
<protein>
    <recommendedName>
        <fullName evidence="2">DUF1468 domain-containing protein</fullName>
    </recommendedName>
</protein>
<accession>L0JYY0</accession>
<proteinExistence type="predicted"/>
<dbReference type="EMBL" id="CP003929">
    <property type="protein sequence ID" value="AGB37078.1"/>
    <property type="molecule type" value="Genomic_DNA"/>
</dbReference>
<keyword evidence="4" id="KW-1185">Reference proteome</keyword>
<dbReference type="HOGENOM" id="CLU_1544244_0_0_2"/>
<dbReference type="GeneID" id="14402770"/>
<reference evidence="3 4" key="1">
    <citation type="submission" date="2012-11" db="EMBL/GenBank/DDBJ databases">
        <title>FINISHED of Natronococcus occultus SP4, DSM 3396.</title>
        <authorList>
            <consortium name="DOE Joint Genome Institute"/>
            <person name="Eisen J."/>
            <person name="Huntemann M."/>
            <person name="Wei C.-L."/>
            <person name="Han J."/>
            <person name="Detter J.C."/>
            <person name="Han C."/>
            <person name="Tapia R."/>
            <person name="Chen A."/>
            <person name="Kyrpides N."/>
            <person name="Mavromatis K."/>
            <person name="Markowitz V."/>
            <person name="Szeto E."/>
            <person name="Ivanova N."/>
            <person name="Mikhailova N."/>
            <person name="Ovchinnikova G."/>
            <person name="Pagani I."/>
            <person name="Pati A."/>
            <person name="Goodwin L."/>
            <person name="Nordberg H.P."/>
            <person name="Cantor M.N."/>
            <person name="Hua S.X."/>
            <person name="Woyke T."/>
            <person name="Eisen J."/>
            <person name="Klenk H.-P."/>
            <person name="Klenk H.-P."/>
        </authorList>
    </citation>
    <scope>NUCLEOTIDE SEQUENCE [LARGE SCALE GENOMIC DNA]</scope>
    <source>
        <strain evidence="3 4">SP4</strain>
    </source>
</reference>
<feature type="transmembrane region" description="Helical" evidence="1">
    <location>
        <begin position="143"/>
        <end position="165"/>
    </location>
</feature>
<dbReference type="InterPro" id="IPR009936">
    <property type="entry name" value="DUF1468"/>
</dbReference>